<feature type="domain" description="DUF4377" evidence="1">
    <location>
        <begin position="1"/>
        <end position="61"/>
    </location>
</feature>
<dbReference type="InterPro" id="IPR025485">
    <property type="entry name" value="DUF4377"/>
</dbReference>
<reference evidence="2 3" key="1">
    <citation type="submission" date="2020-12" db="EMBL/GenBank/DDBJ databases">
        <title>FDA dAtabase for Regulatory Grade micrObial Sequences (FDA-ARGOS): Supporting development and validation of Infectious Disease Dx tests.</title>
        <authorList>
            <person name="Nelson B."/>
            <person name="Plummer A."/>
            <person name="Tallon L."/>
            <person name="Sadzewicz L."/>
            <person name="Zhao X."/>
            <person name="Boylan J."/>
            <person name="Ott S."/>
            <person name="Bowen H."/>
            <person name="Vavikolanu K."/>
            <person name="Mehta A."/>
            <person name="Aluvathingal J."/>
            <person name="Nadendla S."/>
            <person name="Myers T."/>
            <person name="Yan Y."/>
            <person name="Sichtig H."/>
        </authorList>
    </citation>
    <scope>NUCLEOTIDE SEQUENCE [LARGE SCALE GENOMIC DNA]</scope>
    <source>
        <strain evidence="2 3">FDAARGOS_899</strain>
    </source>
</reference>
<dbReference type="Pfam" id="PF14302">
    <property type="entry name" value="DUF4377"/>
    <property type="match status" value="1"/>
</dbReference>
<organism evidence="2 3">
    <name type="scientific">Burkholderia humptydooensis</name>
    <dbReference type="NCBI Taxonomy" id="430531"/>
    <lineage>
        <taxon>Bacteria</taxon>
        <taxon>Pseudomonadati</taxon>
        <taxon>Pseudomonadota</taxon>
        <taxon>Betaproteobacteria</taxon>
        <taxon>Burkholderiales</taxon>
        <taxon>Burkholderiaceae</taxon>
        <taxon>Burkholderia</taxon>
        <taxon>pseudomallei group</taxon>
    </lineage>
</organism>
<protein>
    <submittedName>
        <fullName evidence="2">DUF4377 domain-containing protein</fullName>
    </submittedName>
</protein>
<sequence>MDCLQVCTNPNEPWRHWYSGIEGNDYRPGYEYRLEIAECRAPNPAADGSSIRWVPKRIVRQQPR</sequence>
<dbReference type="KEGG" id="bhg:I6G56_04705"/>
<dbReference type="EMBL" id="CP065686">
    <property type="protein sequence ID" value="QPS44408.1"/>
    <property type="molecule type" value="Genomic_DNA"/>
</dbReference>
<dbReference type="Proteomes" id="UP000594943">
    <property type="component" value="Chromosome 1"/>
</dbReference>
<gene>
    <name evidence="2" type="ORF">I6G56_04705</name>
</gene>
<name>A0A7T2U2D2_9BURK</name>
<evidence type="ECO:0000313" key="3">
    <source>
        <dbReference type="Proteomes" id="UP000594943"/>
    </source>
</evidence>
<accession>A0A7T2U2D2</accession>
<dbReference type="AlphaFoldDB" id="A0A7T2U2D2"/>
<evidence type="ECO:0000313" key="2">
    <source>
        <dbReference type="EMBL" id="QPS44408.1"/>
    </source>
</evidence>
<proteinExistence type="predicted"/>
<evidence type="ECO:0000259" key="1">
    <source>
        <dbReference type="Pfam" id="PF14302"/>
    </source>
</evidence>